<keyword evidence="6 9" id="KW-0812">Transmembrane</keyword>
<evidence type="ECO:0000256" key="4">
    <source>
        <dbReference type="ARBA" id="ARBA00022475"/>
    </source>
</evidence>
<dbReference type="PANTHER" id="PTHR47314">
    <property type="entry name" value="MALTOSE/MALTODEXTRIN TRANSPORT SYSTEM PERMEASE PROTEIN MALF"/>
    <property type="match status" value="1"/>
</dbReference>
<feature type="transmembrane region" description="Helical" evidence="9">
    <location>
        <begin position="30"/>
        <end position="49"/>
    </location>
</feature>
<evidence type="ECO:0000256" key="6">
    <source>
        <dbReference type="ARBA" id="ARBA00022692"/>
    </source>
</evidence>
<keyword evidence="8 9" id="KW-0472">Membrane</keyword>
<feature type="transmembrane region" description="Helical" evidence="9">
    <location>
        <begin position="91"/>
        <end position="113"/>
    </location>
</feature>
<feature type="transmembrane region" description="Helical" evidence="9">
    <location>
        <begin position="365"/>
        <end position="384"/>
    </location>
</feature>
<evidence type="ECO:0000313" key="13">
    <source>
        <dbReference type="Proteomes" id="UP000487649"/>
    </source>
</evidence>
<dbReference type="PROSITE" id="PS50928">
    <property type="entry name" value="ABC_TM1"/>
    <property type="match status" value="1"/>
</dbReference>
<name>A0A9X5AQJ7_9FIRM</name>
<evidence type="ECO:0000259" key="11">
    <source>
        <dbReference type="PROSITE" id="PS50928"/>
    </source>
</evidence>
<dbReference type="RefSeq" id="WP_006783275.1">
    <property type="nucleotide sequence ID" value="NZ_CABJBH010000023.1"/>
</dbReference>
<evidence type="ECO:0000256" key="8">
    <source>
        <dbReference type="ARBA" id="ARBA00023136"/>
    </source>
</evidence>
<sequence>MKKPKLAALLSVFVWGAGQAYNKQWLKAVLFFVFQAFLVGAELLTGNYFTGAFSFRESTGFFGKGLWGLITLGTQTSMLTESGLTPGDHSVMLLIQGIIAAIILVVFTVIYVVNIRDAYKSAELINETGEVMSSKEWLIQTWEHAFEYIVIVPSTLMLLMFSFMPIIFAFLVAFTNYNSAHLPPTKLVDWVGLANFKFLFTIGETASSTADGGNIWFYTFWNVFLWTIIFAVISTAAPFFLGLFQAVILNNKRVVGKKIWRSILILPWAVPALISQLNFQQLFNGQFGPINKYLMQAGIIDSPIYWLTDSSNPWIPRLTILGIGLWLGFPYFMALMSGIMTSISKEIYEAAEVDGANERQQFWKITLPLVLASTAPLLVMSFAGNFNNFGLIYFLTQGGPVNPNFIYAGHTDILISWIYKLTLDYRMYNMASVMSIIIFLIIGTFSAWNFTRTAAFKED</sequence>
<feature type="transmembrane region" description="Helical" evidence="9">
    <location>
        <begin position="148"/>
        <end position="174"/>
    </location>
</feature>
<evidence type="ECO:0000256" key="10">
    <source>
        <dbReference type="RuleBase" id="RU367050"/>
    </source>
</evidence>
<keyword evidence="3 9" id="KW-0813">Transport</keyword>
<feature type="transmembrane region" description="Helical" evidence="9">
    <location>
        <begin position="223"/>
        <end position="247"/>
    </location>
</feature>
<proteinExistence type="inferred from homology"/>
<dbReference type="SUPFAM" id="SSF161098">
    <property type="entry name" value="MetI-like"/>
    <property type="match status" value="1"/>
</dbReference>
<gene>
    <name evidence="12" type="ORF">GMA92_13785</name>
</gene>
<organism evidence="12 13">
    <name type="scientific">Turicibacter sanguinis</name>
    <dbReference type="NCBI Taxonomy" id="154288"/>
    <lineage>
        <taxon>Bacteria</taxon>
        <taxon>Bacillati</taxon>
        <taxon>Bacillota</taxon>
        <taxon>Erysipelotrichia</taxon>
        <taxon>Erysipelotrichales</taxon>
        <taxon>Turicibacteraceae</taxon>
        <taxon>Turicibacter</taxon>
    </lineage>
</organism>
<comment type="subcellular location">
    <subcellularLocation>
        <location evidence="1 9">Cell membrane</location>
        <topology evidence="1 9">Multi-pass membrane protein</topology>
    </subcellularLocation>
</comment>
<dbReference type="CDD" id="cd06261">
    <property type="entry name" value="TM_PBP2"/>
    <property type="match status" value="1"/>
</dbReference>
<dbReference type="AlphaFoldDB" id="A0A9X5AQJ7"/>
<feature type="transmembrane region" description="Helical" evidence="9">
    <location>
        <begin position="430"/>
        <end position="450"/>
    </location>
</feature>
<protein>
    <recommendedName>
        <fullName evidence="10">Maltose/maltodextrin transport system permease protein</fullName>
    </recommendedName>
</protein>
<dbReference type="EMBL" id="WMQE01000040">
    <property type="protein sequence ID" value="MTK22484.1"/>
    <property type="molecule type" value="Genomic_DNA"/>
</dbReference>
<dbReference type="Pfam" id="PF00528">
    <property type="entry name" value="BPD_transp_1"/>
    <property type="match status" value="1"/>
</dbReference>
<dbReference type="GO" id="GO:0042956">
    <property type="term" value="P:maltodextrin transmembrane transport"/>
    <property type="evidence" value="ECO:0007669"/>
    <property type="project" value="TreeGrafter"/>
</dbReference>
<dbReference type="SUPFAM" id="SSF160964">
    <property type="entry name" value="MalF N-terminal region-like"/>
    <property type="match status" value="1"/>
</dbReference>
<dbReference type="GO" id="GO:0015423">
    <property type="term" value="F:ABC-type maltose transporter activity"/>
    <property type="evidence" value="ECO:0007669"/>
    <property type="project" value="TreeGrafter"/>
</dbReference>
<evidence type="ECO:0000256" key="1">
    <source>
        <dbReference type="ARBA" id="ARBA00004651"/>
    </source>
</evidence>
<keyword evidence="7 9" id="KW-1133">Transmembrane helix</keyword>
<evidence type="ECO:0000256" key="7">
    <source>
        <dbReference type="ARBA" id="ARBA00022989"/>
    </source>
</evidence>
<evidence type="ECO:0000256" key="2">
    <source>
        <dbReference type="ARBA" id="ARBA00009047"/>
    </source>
</evidence>
<dbReference type="Proteomes" id="UP000487649">
    <property type="component" value="Unassembled WGS sequence"/>
</dbReference>
<comment type="similarity">
    <text evidence="2 10">Belongs to the binding-protein-dependent transport system permease family. MalFG subfamily.</text>
</comment>
<keyword evidence="4 10" id="KW-1003">Cell membrane</keyword>
<feature type="domain" description="ABC transmembrane type-1" evidence="11">
    <location>
        <begin position="224"/>
        <end position="446"/>
    </location>
</feature>
<dbReference type="InterPro" id="IPR035906">
    <property type="entry name" value="MetI-like_sf"/>
</dbReference>
<reference evidence="12 13" key="1">
    <citation type="journal article" date="2019" name="Nat. Med.">
        <title>A library of human gut bacterial isolates paired with longitudinal multiomics data enables mechanistic microbiome research.</title>
        <authorList>
            <person name="Poyet M."/>
            <person name="Groussin M."/>
            <person name="Gibbons S.M."/>
            <person name="Avila-Pacheco J."/>
            <person name="Jiang X."/>
            <person name="Kearney S.M."/>
            <person name="Perrotta A.R."/>
            <person name="Berdy B."/>
            <person name="Zhao S."/>
            <person name="Lieberman T.D."/>
            <person name="Swanson P.K."/>
            <person name="Smith M."/>
            <person name="Roesemann S."/>
            <person name="Alexander J.E."/>
            <person name="Rich S.A."/>
            <person name="Livny J."/>
            <person name="Vlamakis H."/>
            <person name="Clish C."/>
            <person name="Bullock K."/>
            <person name="Deik A."/>
            <person name="Scott J."/>
            <person name="Pierce K.A."/>
            <person name="Xavier R.J."/>
            <person name="Alm E.J."/>
        </authorList>
    </citation>
    <scope>NUCLEOTIDE SEQUENCE [LARGE SCALE GENOMIC DNA]</scope>
    <source>
        <strain evidence="12 13">BIOML-A198</strain>
    </source>
</reference>
<evidence type="ECO:0000256" key="3">
    <source>
        <dbReference type="ARBA" id="ARBA00022448"/>
    </source>
</evidence>
<comment type="function">
    <text evidence="10">Part of the ABC transporter complex MalEFGK involved in maltose/maltodextrin import. Probably responsible for the translocation of the substrate across the membrane.</text>
</comment>
<evidence type="ECO:0000313" key="12">
    <source>
        <dbReference type="EMBL" id="MTK22484.1"/>
    </source>
</evidence>
<feature type="transmembrane region" description="Helical" evidence="9">
    <location>
        <begin position="314"/>
        <end position="335"/>
    </location>
</feature>
<evidence type="ECO:0000256" key="9">
    <source>
        <dbReference type="RuleBase" id="RU363032"/>
    </source>
</evidence>
<dbReference type="PANTHER" id="PTHR47314:SF1">
    <property type="entry name" value="MALTOSE_MALTODEXTRIN TRANSPORT SYSTEM PERMEASE PROTEIN MALF"/>
    <property type="match status" value="1"/>
</dbReference>
<feature type="transmembrane region" description="Helical" evidence="9">
    <location>
        <begin position="259"/>
        <end position="279"/>
    </location>
</feature>
<dbReference type="Gene3D" id="1.10.3720.10">
    <property type="entry name" value="MetI-like"/>
    <property type="match status" value="1"/>
</dbReference>
<dbReference type="GO" id="GO:1990060">
    <property type="term" value="C:maltose transport complex"/>
    <property type="evidence" value="ECO:0007669"/>
    <property type="project" value="TreeGrafter"/>
</dbReference>
<accession>A0A9X5AQJ7</accession>
<keyword evidence="5 10" id="KW-0762">Sugar transport</keyword>
<evidence type="ECO:0000256" key="5">
    <source>
        <dbReference type="ARBA" id="ARBA00022597"/>
    </source>
</evidence>
<comment type="caution">
    <text evidence="12">The sequence shown here is derived from an EMBL/GenBank/DDBJ whole genome shotgun (WGS) entry which is preliminary data.</text>
</comment>
<dbReference type="GeneID" id="60058920"/>
<dbReference type="InterPro" id="IPR000515">
    <property type="entry name" value="MetI-like"/>
</dbReference>